<comment type="caution">
    <text evidence="1">The sequence shown here is derived from an EMBL/GenBank/DDBJ whole genome shotgun (WGS) entry which is preliminary data.</text>
</comment>
<keyword evidence="2" id="KW-1185">Reference proteome</keyword>
<gene>
    <name evidence="1" type="ORF">CNMCM7691_009605</name>
</gene>
<accession>A0A8H6QY85</accession>
<name>A0A8H6QY85_9EURO</name>
<protein>
    <submittedName>
        <fullName evidence="1">Uncharacterized protein</fullName>
    </submittedName>
</protein>
<organism evidence="1 2">
    <name type="scientific">Aspergillus felis</name>
    <dbReference type="NCBI Taxonomy" id="1287682"/>
    <lineage>
        <taxon>Eukaryota</taxon>
        <taxon>Fungi</taxon>
        <taxon>Dikarya</taxon>
        <taxon>Ascomycota</taxon>
        <taxon>Pezizomycotina</taxon>
        <taxon>Eurotiomycetes</taxon>
        <taxon>Eurotiomycetidae</taxon>
        <taxon>Eurotiales</taxon>
        <taxon>Aspergillaceae</taxon>
        <taxon>Aspergillus</taxon>
        <taxon>Aspergillus subgen. Fumigati</taxon>
    </lineage>
</organism>
<reference evidence="1" key="1">
    <citation type="submission" date="2020-06" db="EMBL/GenBank/DDBJ databases">
        <title>Draft genome sequences of strains closely related to Aspergillus parafelis and Aspergillus hiratsukae.</title>
        <authorList>
            <person name="Dos Santos R.A.C."/>
            <person name="Rivero-Menendez O."/>
            <person name="Steenwyk J.L."/>
            <person name="Mead M.E."/>
            <person name="Goldman G.H."/>
            <person name="Alastruey-Izquierdo A."/>
            <person name="Rokas A."/>
        </authorList>
    </citation>
    <scope>NUCLEOTIDE SEQUENCE</scope>
    <source>
        <strain evidence="1">CNM-CM7691</strain>
    </source>
</reference>
<evidence type="ECO:0000313" key="1">
    <source>
        <dbReference type="EMBL" id="KAF7180437.1"/>
    </source>
</evidence>
<dbReference type="Proteomes" id="UP000641853">
    <property type="component" value="Unassembled WGS sequence"/>
</dbReference>
<proteinExistence type="predicted"/>
<sequence length="97" mass="9908">MVGTYTLPPILAGTVEIWSDADYMASDLAADWAAGSSIYSSVYFGSTSRPITSGPSPTSSGGGSGTVTIIIKVVIEIETLTTTYSVTLGMVGMAAAY</sequence>
<dbReference type="EMBL" id="JACBAG010001840">
    <property type="protein sequence ID" value="KAF7180437.1"/>
    <property type="molecule type" value="Genomic_DNA"/>
</dbReference>
<dbReference type="AlphaFoldDB" id="A0A8H6QY85"/>
<evidence type="ECO:0000313" key="2">
    <source>
        <dbReference type="Proteomes" id="UP000641853"/>
    </source>
</evidence>